<gene>
    <name evidence="4" type="ORF">F3N42_09345</name>
</gene>
<dbReference type="InterPro" id="IPR000682">
    <property type="entry name" value="PCMT"/>
</dbReference>
<dbReference type="SUPFAM" id="SSF53335">
    <property type="entry name" value="S-adenosyl-L-methionine-dependent methyltransferases"/>
    <property type="match status" value="1"/>
</dbReference>
<dbReference type="GO" id="GO:0005737">
    <property type="term" value="C:cytoplasm"/>
    <property type="evidence" value="ECO:0007669"/>
    <property type="project" value="TreeGrafter"/>
</dbReference>
<evidence type="ECO:0000256" key="1">
    <source>
        <dbReference type="ARBA" id="ARBA00005369"/>
    </source>
</evidence>
<comment type="similarity">
    <text evidence="1">Belongs to the methyltransferase superfamily. L-isoaspartyl/D-aspartyl protein methyltransferase family.</text>
</comment>
<evidence type="ECO:0000256" key="3">
    <source>
        <dbReference type="ARBA" id="ARBA00030757"/>
    </source>
</evidence>
<dbReference type="EMBL" id="VYXP01000005">
    <property type="protein sequence ID" value="KAA9131512.1"/>
    <property type="molecule type" value="Genomic_DNA"/>
</dbReference>
<dbReference type="Proteomes" id="UP000325372">
    <property type="component" value="Unassembled WGS sequence"/>
</dbReference>
<evidence type="ECO:0000313" key="4">
    <source>
        <dbReference type="EMBL" id="KAA9131512.1"/>
    </source>
</evidence>
<dbReference type="PANTHER" id="PTHR11579">
    <property type="entry name" value="PROTEIN-L-ISOASPARTATE O-METHYLTRANSFERASE"/>
    <property type="match status" value="1"/>
</dbReference>
<accession>A0A5N0T993</accession>
<dbReference type="CDD" id="cd02440">
    <property type="entry name" value="AdoMet_MTases"/>
    <property type="match status" value="1"/>
</dbReference>
<organism evidence="4 5">
    <name type="scientific">Marinihelvus fidelis</name>
    <dbReference type="NCBI Taxonomy" id="2613842"/>
    <lineage>
        <taxon>Bacteria</taxon>
        <taxon>Pseudomonadati</taxon>
        <taxon>Pseudomonadota</taxon>
        <taxon>Gammaproteobacteria</taxon>
        <taxon>Chromatiales</taxon>
        <taxon>Wenzhouxiangellaceae</taxon>
        <taxon>Marinihelvus</taxon>
    </lineage>
</organism>
<dbReference type="GO" id="GO:0004719">
    <property type="term" value="F:protein-L-isoaspartate (D-aspartate) O-methyltransferase activity"/>
    <property type="evidence" value="ECO:0007669"/>
    <property type="project" value="InterPro"/>
</dbReference>
<dbReference type="InterPro" id="IPR029063">
    <property type="entry name" value="SAM-dependent_MTases_sf"/>
</dbReference>
<dbReference type="Gene3D" id="3.40.50.150">
    <property type="entry name" value="Vaccinia Virus protein VP39"/>
    <property type="match status" value="1"/>
</dbReference>
<proteinExistence type="inferred from homology"/>
<sequence>MTMNFEQARHNMVEQQVRTWEVLDAEVLGLLGDIRREDFVPVRYRKLAFADLNIPLGHDQVMMKPIVEGRLLQAAEIGADDTVLEIGTGSGFVTACLARLAKSVVSVDIIEEFTQGAGRRLAENGIDNVELFTGDALQGWQPEQAHDVVVVTGSVPEVPEHFRGWVNPGGRMFVISGESPAMEARVLRRLGATEWAEESLFETDLPPLVGAETKPEFEF</sequence>
<dbReference type="RefSeq" id="WP_150864162.1">
    <property type="nucleotide sequence ID" value="NZ_VYXP01000005.1"/>
</dbReference>
<protein>
    <recommendedName>
        <fullName evidence="2">Protein-L-isoaspartate O-methyltransferase</fullName>
    </recommendedName>
    <alternativeName>
        <fullName evidence="3">Protein L-isoaspartyl methyltransferase</fullName>
    </alternativeName>
</protein>
<name>A0A5N0T993_9GAMM</name>
<dbReference type="Pfam" id="PF01135">
    <property type="entry name" value="PCMT"/>
    <property type="match status" value="1"/>
</dbReference>
<dbReference type="PANTHER" id="PTHR11579:SF18">
    <property type="entry name" value="PROTEIN-L-ISOASPARTATE O-METHYLTRANSFERASE"/>
    <property type="match status" value="1"/>
</dbReference>
<comment type="caution">
    <text evidence="4">The sequence shown here is derived from an EMBL/GenBank/DDBJ whole genome shotgun (WGS) entry which is preliminary data.</text>
</comment>
<dbReference type="AlphaFoldDB" id="A0A5N0T993"/>
<evidence type="ECO:0000313" key="5">
    <source>
        <dbReference type="Proteomes" id="UP000325372"/>
    </source>
</evidence>
<keyword evidence="4" id="KW-0808">Transferase</keyword>
<dbReference type="GO" id="GO:0032259">
    <property type="term" value="P:methylation"/>
    <property type="evidence" value="ECO:0007669"/>
    <property type="project" value="UniProtKB-KW"/>
</dbReference>
<keyword evidence="4" id="KW-0489">Methyltransferase</keyword>
<reference evidence="4 5" key="1">
    <citation type="submission" date="2019-09" db="EMBL/GenBank/DDBJ databases">
        <title>Wenzhouxiangella sp. Genome sequencing and assembly.</title>
        <authorList>
            <person name="Zhang R."/>
        </authorList>
    </citation>
    <scope>NUCLEOTIDE SEQUENCE [LARGE SCALE GENOMIC DNA]</scope>
    <source>
        <strain evidence="4 5">W260</strain>
    </source>
</reference>
<evidence type="ECO:0000256" key="2">
    <source>
        <dbReference type="ARBA" id="ARBA00013346"/>
    </source>
</evidence>
<keyword evidence="5" id="KW-1185">Reference proteome</keyword>